<reference evidence="2" key="1">
    <citation type="submission" date="2022-11" db="UniProtKB">
        <authorList>
            <consortium name="WormBaseParasite"/>
        </authorList>
    </citation>
    <scope>IDENTIFICATION</scope>
</reference>
<sequence length="159" mass="17657">MDDTNINSSFPGEIQKLTLSNTDSSAMPQKSESTALIASMEEKLDQAGDTVSSTLVSNTKNQTDNAPFKNQDEKTMDEMIGQLQEADDEFNDGEPSAEQNGAIHGFHQSMLNYITDAANPKLSLKLMKASKDFCFAHFPYFPIKRLQIAENDEIDGIEW</sequence>
<organism evidence="1 2">
    <name type="scientific">Panagrolaimus sp. ES5</name>
    <dbReference type="NCBI Taxonomy" id="591445"/>
    <lineage>
        <taxon>Eukaryota</taxon>
        <taxon>Metazoa</taxon>
        <taxon>Ecdysozoa</taxon>
        <taxon>Nematoda</taxon>
        <taxon>Chromadorea</taxon>
        <taxon>Rhabditida</taxon>
        <taxon>Tylenchina</taxon>
        <taxon>Panagrolaimomorpha</taxon>
        <taxon>Panagrolaimoidea</taxon>
        <taxon>Panagrolaimidae</taxon>
        <taxon>Panagrolaimus</taxon>
    </lineage>
</organism>
<accession>A0AC34GKR7</accession>
<protein>
    <submittedName>
        <fullName evidence="2">Uncharacterized protein</fullName>
    </submittedName>
</protein>
<name>A0AC34GKR7_9BILA</name>
<evidence type="ECO:0000313" key="1">
    <source>
        <dbReference type="Proteomes" id="UP000887579"/>
    </source>
</evidence>
<dbReference type="WBParaSite" id="ES5_v2.g30319.t1">
    <property type="protein sequence ID" value="ES5_v2.g30319.t1"/>
    <property type="gene ID" value="ES5_v2.g30319"/>
</dbReference>
<evidence type="ECO:0000313" key="2">
    <source>
        <dbReference type="WBParaSite" id="ES5_v2.g30319.t1"/>
    </source>
</evidence>
<dbReference type="Proteomes" id="UP000887579">
    <property type="component" value="Unplaced"/>
</dbReference>
<proteinExistence type="predicted"/>